<dbReference type="PANTHER" id="PTHR43630:SF1">
    <property type="entry name" value="POLY-BETA-1,6-N-ACETYL-D-GLUCOSAMINE SYNTHASE"/>
    <property type="match status" value="1"/>
</dbReference>
<evidence type="ECO:0000256" key="2">
    <source>
        <dbReference type="ARBA" id="ARBA00022676"/>
    </source>
</evidence>
<proteinExistence type="inferred from homology"/>
<evidence type="ECO:0000256" key="1">
    <source>
        <dbReference type="ARBA" id="ARBA00006739"/>
    </source>
</evidence>
<comment type="similarity">
    <text evidence="1">Belongs to the glycosyltransferase 2 family.</text>
</comment>
<evidence type="ECO:0000259" key="5">
    <source>
        <dbReference type="Pfam" id="PF00535"/>
    </source>
</evidence>
<accession>A0ABX5VTB0</accession>
<keyword evidence="2" id="KW-0328">Glycosyltransferase</keyword>
<dbReference type="Proteomes" id="UP000313948">
    <property type="component" value="Chromosome"/>
</dbReference>
<evidence type="ECO:0000313" key="6">
    <source>
        <dbReference type="EMBL" id="QDB80225.1"/>
    </source>
</evidence>
<dbReference type="RefSeq" id="WP_139949017.1">
    <property type="nucleotide sequence ID" value="NZ_CP040899.1"/>
</dbReference>
<dbReference type="Pfam" id="PF00535">
    <property type="entry name" value="Glycos_transf_2"/>
    <property type="match status" value="1"/>
</dbReference>
<dbReference type="InterPro" id="IPR001173">
    <property type="entry name" value="Glyco_trans_2-like"/>
</dbReference>
<gene>
    <name evidence="6" type="ORF">FE251_13170</name>
</gene>
<dbReference type="SUPFAM" id="SSF53448">
    <property type="entry name" value="Nucleotide-diphospho-sugar transferases"/>
    <property type="match status" value="1"/>
</dbReference>
<keyword evidence="7" id="KW-1185">Reference proteome</keyword>
<name>A0ABX5VTB0_9MICO</name>
<dbReference type="PANTHER" id="PTHR43630">
    <property type="entry name" value="POLY-BETA-1,6-N-ACETYL-D-GLUCOSAMINE SYNTHASE"/>
    <property type="match status" value="1"/>
</dbReference>
<keyword evidence="3" id="KW-0808">Transferase</keyword>
<evidence type="ECO:0000256" key="4">
    <source>
        <dbReference type="SAM" id="MobiDB-lite"/>
    </source>
</evidence>
<evidence type="ECO:0000313" key="7">
    <source>
        <dbReference type="Proteomes" id="UP000313948"/>
    </source>
</evidence>
<dbReference type="InterPro" id="IPR029044">
    <property type="entry name" value="Nucleotide-diphossugar_trans"/>
</dbReference>
<reference evidence="6 7" key="1">
    <citation type="submission" date="2019-05" db="EMBL/GenBank/DDBJ databases">
        <title>Georgenia *** sp. nov., and Georgenia *** sp. nov., isolated from the intestinal contents of plateau pika (Ochotona curzoniae) in the Qinghai-Tibet plateau of China.</title>
        <authorList>
            <person name="Tian Z."/>
        </authorList>
    </citation>
    <scope>NUCLEOTIDE SEQUENCE [LARGE SCALE GENOMIC DNA]</scope>
    <source>
        <strain evidence="6 7">Z294</strain>
    </source>
</reference>
<protein>
    <submittedName>
        <fullName evidence="6">Glycosyltransferase family 2 protein</fullName>
    </submittedName>
</protein>
<feature type="region of interest" description="Disordered" evidence="4">
    <location>
        <begin position="272"/>
        <end position="299"/>
    </location>
</feature>
<organism evidence="6 7">
    <name type="scientific">Georgenia wutianyii</name>
    <dbReference type="NCBI Taxonomy" id="2585135"/>
    <lineage>
        <taxon>Bacteria</taxon>
        <taxon>Bacillati</taxon>
        <taxon>Actinomycetota</taxon>
        <taxon>Actinomycetes</taxon>
        <taxon>Micrococcales</taxon>
        <taxon>Bogoriellaceae</taxon>
        <taxon>Georgenia</taxon>
    </lineage>
</organism>
<sequence>MSGTGAIIIPAHDEEHVLGRLLAALPADGATEVVVVANGCTDRTADVARGYAGVRVVDTPVPSKVQALALGDSLTSRFPRFYVDGDVVVTTEDLRALAAALDEPGVHAAGPTRELVMEGVSRTVRAYYAVWQRLPGVRAELYGRGVIAVDEEGHSRLAGWREAMSDDLVAAMSFAPHEVRVVPTARVLIQPPRRYGDLLRRRVRAMTGNHRLARDSSAPVVRGSGAGLGTLLALARAEPRLAPGVAVFLGTAAIARLRARWAISRGSTVWLRDESSRTPSPPPTLPRATSPAVHVPPEY</sequence>
<dbReference type="EMBL" id="CP040899">
    <property type="protein sequence ID" value="QDB80225.1"/>
    <property type="molecule type" value="Genomic_DNA"/>
</dbReference>
<evidence type="ECO:0000256" key="3">
    <source>
        <dbReference type="ARBA" id="ARBA00022679"/>
    </source>
</evidence>
<dbReference type="Gene3D" id="3.90.550.10">
    <property type="entry name" value="Spore Coat Polysaccharide Biosynthesis Protein SpsA, Chain A"/>
    <property type="match status" value="1"/>
</dbReference>
<feature type="domain" description="Glycosyltransferase 2-like" evidence="5">
    <location>
        <begin position="7"/>
        <end position="136"/>
    </location>
</feature>